<sequence>MSDPSYWTAVAAPGHRSRLAKGALLQRSKRLGGLPSKQELPEVCSGRRLCVAAVSPGVPGTLLSPLVPWTGVSISVAAGVVTDRNRGEHWRRNMGARGMRDRRLAGFKPLLSATFCLLCPGYQEKMVLKWQLLEVLLDLLLEEFSKQSALHRCLGSEPMLPGSPLRPHIWACFQEDLTLEQEGGRLSRQVTQQDGRRRVLMVQCGGEEPGEGLGEDAETGRYRGGETEAQGTATDGDIGWASSPCLPCHLCSLSIVR</sequence>
<feature type="compositionally biased region" description="Acidic residues" evidence="1">
    <location>
        <begin position="208"/>
        <end position="217"/>
    </location>
</feature>
<feature type="region of interest" description="Disordered" evidence="1">
    <location>
        <begin position="206"/>
        <end position="235"/>
    </location>
</feature>
<gene>
    <name evidence="2" type="ORF">P7K49_033621</name>
</gene>
<evidence type="ECO:0000256" key="1">
    <source>
        <dbReference type="SAM" id="MobiDB-lite"/>
    </source>
</evidence>
<evidence type="ECO:0000313" key="2">
    <source>
        <dbReference type="EMBL" id="KAK2087714.1"/>
    </source>
</evidence>
<reference evidence="2 3" key="1">
    <citation type="submission" date="2023-05" db="EMBL/GenBank/DDBJ databases">
        <title>B98-5 Cell Line De Novo Hybrid Assembly: An Optical Mapping Approach.</title>
        <authorList>
            <person name="Kananen K."/>
            <person name="Auerbach J.A."/>
            <person name="Kautto E."/>
            <person name="Blachly J.S."/>
        </authorList>
    </citation>
    <scope>NUCLEOTIDE SEQUENCE [LARGE SCALE GENOMIC DNA]</scope>
    <source>
        <strain evidence="2">B95-8</strain>
        <tissue evidence="2">Cell line</tissue>
    </source>
</reference>
<dbReference type="EMBL" id="JASSZA010000019">
    <property type="protein sequence ID" value="KAK2087714.1"/>
    <property type="molecule type" value="Genomic_DNA"/>
</dbReference>
<comment type="caution">
    <text evidence="2">The sequence shown here is derived from an EMBL/GenBank/DDBJ whole genome shotgun (WGS) entry which is preliminary data.</text>
</comment>
<protein>
    <submittedName>
        <fullName evidence="2">Uncharacterized protein</fullName>
    </submittedName>
</protein>
<name>A0ABQ9TSU5_SAGOE</name>
<dbReference type="Proteomes" id="UP001266305">
    <property type="component" value="Unassembled WGS sequence"/>
</dbReference>
<accession>A0ABQ9TSU5</accession>
<keyword evidence="3" id="KW-1185">Reference proteome</keyword>
<evidence type="ECO:0000313" key="3">
    <source>
        <dbReference type="Proteomes" id="UP001266305"/>
    </source>
</evidence>
<proteinExistence type="predicted"/>
<organism evidence="2 3">
    <name type="scientific">Saguinus oedipus</name>
    <name type="common">Cotton-top tamarin</name>
    <name type="synonym">Oedipomidas oedipus</name>
    <dbReference type="NCBI Taxonomy" id="9490"/>
    <lineage>
        <taxon>Eukaryota</taxon>
        <taxon>Metazoa</taxon>
        <taxon>Chordata</taxon>
        <taxon>Craniata</taxon>
        <taxon>Vertebrata</taxon>
        <taxon>Euteleostomi</taxon>
        <taxon>Mammalia</taxon>
        <taxon>Eutheria</taxon>
        <taxon>Euarchontoglires</taxon>
        <taxon>Primates</taxon>
        <taxon>Haplorrhini</taxon>
        <taxon>Platyrrhini</taxon>
        <taxon>Cebidae</taxon>
        <taxon>Callitrichinae</taxon>
        <taxon>Saguinus</taxon>
    </lineage>
</organism>